<evidence type="ECO:0000313" key="2">
    <source>
        <dbReference type="Proteomes" id="UP000054359"/>
    </source>
</evidence>
<reference evidence="1 2" key="1">
    <citation type="submission" date="2013-11" db="EMBL/GenBank/DDBJ databases">
        <title>Genome sequencing of Stegodyphus mimosarum.</title>
        <authorList>
            <person name="Bechsgaard J."/>
        </authorList>
    </citation>
    <scope>NUCLEOTIDE SEQUENCE [LARGE SCALE GENOMIC DNA]</scope>
</reference>
<feature type="non-terminal residue" evidence="1">
    <location>
        <position position="48"/>
    </location>
</feature>
<dbReference type="Proteomes" id="UP000054359">
    <property type="component" value="Unassembled WGS sequence"/>
</dbReference>
<sequence length="48" mass="5751">MKIMHLVQNHLQRDLLECALNAWDDHEIFHLTSDDLHNFLFMHCTSDT</sequence>
<organism evidence="1 2">
    <name type="scientific">Stegodyphus mimosarum</name>
    <name type="common">African social velvet spider</name>
    <dbReference type="NCBI Taxonomy" id="407821"/>
    <lineage>
        <taxon>Eukaryota</taxon>
        <taxon>Metazoa</taxon>
        <taxon>Ecdysozoa</taxon>
        <taxon>Arthropoda</taxon>
        <taxon>Chelicerata</taxon>
        <taxon>Arachnida</taxon>
        <taxon>Araneae</taxon>
        <taxon>Araneomorphae</taxon>
        <taxon>Entelegynae</taxon>
        <taxon>Eresoidea</taxon>
        <taxon>Eresidae</taxon>
        <taxon>Stegodyphus</taxon>
    </lineage>
</organism>
<keyword evidence="2" id="KW-1185">Reference proteome</keyword>
<accession>A0A087TMF1</accession>
<dbReference type="EMBL" id="KK115884">
    <property type="protein sequence ID" value="KFM66290.1"/>
    <property type="molecule type" value="Genomic_DNA"/>
</dbReference>
<name>A0A087TMF1_STEMI</name>
<protein>
    <submittedName>
        <fullName evidence="1">Uncharacterized protein</fullName>
    </submittedName>
</protein>
<proteinExistence type="predicted"/>
<gene>
    <name evidence="1" type="ORF">X975_21096</name>
</gene>
<evidence type="ECO:0000313" key="1">
    <source>
        <dbReference type="EMBL" id="KFM66290.1"/>
    </source>
</evidence>
<dbReference type="AlphaFoldDB" id="A0A087TMF1"/>